<evidence type="ECO:0000313" key="2">
    <source>
        <dbReference type="Proteomes" id="UP000310334"/>
    </source>
</evidence>
<evidence type="ECO:0000313" key="1">
    <source>
        <dbReference type="EMBL" id="THF82429.1"/>
    </source>
</evidence>
<dbReference type="EMBL" id="SSNT01000002">
    <property type="protein sequence ID" value="THF82429.1"/>
    <property type="molecule type" value="Genomic_DNA"/>
</dbReference>
<comment type="caution">
    <text evidence="1">The sequence shown here is derived from an EMBL/GenBank/DDBJ whole genome shotgun (WGS) entry which is preliminary data.</text>
</comment>
<dbReference type="OrthoDB" id="9785698at2"/>
<sequence>MIDIKLSTSMPGLAGAGTVHHIAWRVENNQVRKVLRDDLLKNEYYPTEILDRNYFKALYFHEPGGILFEVATDDPGFTVDEKESELGKTLMLPNWLESKREELEDQLQQVTVRPMEGE</sequence>
<name>A0A4S4C5E1_9BACI</name>
<dbReference type="InterPro" id="IPR029068">
    <property type="entry name" value="Glyas_Bleomycin-R_OHBP_Dase"/>
</dbReference>
<keyword evidence="2" id="KW-1185">Reference proteome</keyword>
<protein>
    <submittedName>
        <fullName evidence="1">Uncharacterized protein</fullName>
    </submittedName>
</protein>
<gene>
    <name evidence="1" type="ORF">E6W99_03080</name>
</gene>
<dbReference type="PANTHER" id="PTHR36110:SF2">
    <property type="entry name" value="RING-CLEAVING DIOXYGENASE MHQE-RELATED"/>
    <property type="match status" value="1"/>
</dbReference>
<dbReference type="InterPro" id="IPR052537">
    <property type="entry name" value="Extradiol_RC_dioxygenase"/>
</dbReference>
<dbReference type="AlphaFoldDB" id="A0A4S4C5E1"/>
<dbReference type="PANTHER" id="PTHR36110">
    <property type="entry name" value="RING-CLEAVING DIOXYGENASE MHQE-RELATED"/>
    <property type="match status" value="1"/>
</dbReference>
<dbReference type="SUPFAM" id="SSF54593">
    <property type="entry name" value="Glyoxalase/Bleomycin resistance protein/Dihydroxybiphenyl dioxygenase"/>
    <property type="match status" value="1"/>
</dbReference>
<proteinExistence type="predicted"/>
<accession>A0A4S4C5E1</accession>
<dbReference type="Gene3D" id="3.10.180.10">
    <property type="entry name" value="2,3-Dihydroxybiphenyl 1,2-Dioxygenase, domain 1"/>
    <property type="match status" value="1"/>
</dbReference>
<organism evidence="1 2">
    <name type="scientific">Metabacillus sediminilitoris</name>
    <dbReference type="NCBI Taxonomy" id="2567941"/>
    <lineage>
        <taxon>Bacteria</taxon>
        <taxon>Bacillati</taxon>
        <taxon>Bacillota</taxon>
        <taxon>Bacilli</taxon>
        <taxon>Bacillales</taxon>
        <taxon>Bacillaceae</taxon>
        <taxon>Metabacillus</taxon>
    </lineage>
</organism>
<reference evidence="1 2" key="1">
    <citation type="submission" date="2019-04" db="EMBL/GenBank/DDBJ databases">
        <title>Bacillus sediminilitoris sp. nov., isolated from a tidal flat sediment on the East China Sea.</title>
        <authorList>
            <person name="Wei Y."/>
            <person name="Mao H."/>
            <person name="Fang J."/>
        </authorList>
    </citation>
    <scope>NUCLEOTIDE SEQUENCE [LARGE SCALE GENOMIC DNA]</scope>
    <source>
        <strain evidence="1 2">DSL-17</strain>
    </source>
</reference>
<dbReference type="Proteomes" id="UP000310334">
    <property type="component" value="Unassembled WGS sequence"/>
</dbReference>
<dbReference type="RefSeq" id="WP_136351726.1">
    <property type="nucleotide sequence ID" value="NZ_CP046266.1"/>
</dbReference>